<dbReference type="RefSeq" id="WP_377186230.1">
    <property type="nucleotide sequence ID" value="NZ_JBHUPD010000002.1"/>
</dbReference>
<organism evidence="6 7">
    <name type="scientific">Mucilaginibacter ximonensis</name>
    <dbReference type="NCBI Taxonomy" id="538021"/>
    <lineage>
        <taxon>Bacteria</taxon>
        <taxon>Pseudomonadati</taxon>
        <taxon>Bacteroidota</taxon>
        <taxon>Sphingobacteriia</taxon>
        <taxon>Sphingobacteriales</taxon>
        <taxon>Sphingobacteriaceae</taxon>
        <taxon>Mucilaginibacter</taxon>
    </lineage>
</organism>
<dbReference type="SUPFAM" id="SSF103473">
    <property type="entry name" value="MFS general substrate transporter"/>
    <property type="match status" value="1"/>
</dbReference>
<keyword evidence="2 4" id="KW-1133">Transmembrane helix</keyword>
<dbReference type="PANTHER" id="PTHR42910">
    <property type="entry name" value="TRANSPORTER SCO4007-RELATED"/>
    <property type="match status" value="1"/>
</dbReference>
<feature type="transmembrane region" description="Helical" evidence="4">
    <location>
        <begin position="142"/>
        <end position="165"/>
    </location>
</feature>
<feature type="transmembrane region" description="Helical" evidence="4">
    <location>
        <begin position="254"/>
        <end position="272"/>
    </location>
</feature>
<proteinExistence type="predicted"/>
<feature type="transmembrane region" description="Helical" evidence="4">
    <location>
        <begin position="55"/>
        <end position="76"/>
    </location>
</feature>
<dbReference type="Gene3D" id="1.20.1250.20">
    <property type="entry name" value="MFS general substrate transporter like domains"/>
    <property type="match status" value="1"/>
</dbReference>
<evidence type="ECO:0000313" key="7">
    <source>
        <dbReference type="Proteomes" id="UP001597557"/>
    </source>
</evidence>
<name>A0ABW5YER9_9SPHI</name>
<evidence type="ECO:0000259" key="5">
    <source>
        <dbReference type="PROSITE" id="PS50850"/>
    </source>
</evidence>
<keyword evidence="7" id="KW-1185">Reference proteome</keyword>
<comment type="caution">
    <text evidence="6">The sequence shown here is derived from an EMBL/GenBank/DDBJ whole genome shotgun (WGS) entry which is preliminary data.</text>
</comment>
<feature type="domain" description="Major facilitator superfamily (MFS) profile" evidence="5">
    <location>
        <begin position="18"/>
        <end position="396"/>
    </location>
</feature>
<feature type="transmembrane region" description="Helical" evidence="4">
    <location>
        <begin position="83"/>
        <end position="101"/>
    </location>
</feature>
<dbReference type="PANTHER" id="PTHR42910:SF1">
    <property type="entry name" value="MAJOR FACILITATOR SUPERFAMILY (MFS) PROFILE DOMAIN-CONTAINING PROTEIN"/>
    <property type="match status" value="1"/>
</dbReference>
<dbReference type="InterPro" id="IPR020846">
    <property type="entry name" value="MFS_dom"/>
</dbReference>
<keyword evidence="3 4" id="KW-0472">Membrane</keyword>
<feature type="transmembrane region" description="Helical" evidence="4">
    <location>
        <begin position="12"/>
        <end position="35"/>
    </location>
</feature>
<evidence type="ECO:0000313" key="6">
    <source>
        <dbReference type="EMBL" id="MFD2873455.1"/>
    </source>
</evidence>
<dbReference type="Proteomes" id="UP001597557">
    <property type="component" value="Unassembled WGS sequence"/>
</dbReference>
<evidence type="ECO:0000256" key="1">
    <source>
        <dbReference type="ARBA" id="ARBA00022692"/>
    </source>
</evidence>
<feature type="transmembrane region" description="Helical" evidence="4">
    <location>
        <begin position="370"/>
        <end position="390"/>
    </location>
</feature>
<gene>
    <name evidence="6" type="ORF">ACFS5N_13300</name>
</gene>
<protein>
    <submittedName>
        <fullName evidence="6">MFS transporter</fullName>
    </submittedName>
</protein>
<dbReference type="InterPro" id="IPR011701">
    <property type="entry name" value="MFS"/>
</dbReference>
<accession>A0ABW5YER9</accession>
<reference evidence="7" key="1">
    <citation type="journal article" date="2019" name="Int. J. Syst. Evol. Microbiol.">
        <title>The Global Catalogue of Microorganisms (GCM) 10K type strain sequencing project: providing services to taxonomists for standard genome sequencing and annotation.</title>
        <authorList>
            <consortium name="The Broad Institute Genomics Platform"/>
            <consortium name="The Broad Institute Genome Sequencing Center for Infectious Disease"/>
            <person name="Wu L."/>
            <person name="Ma J."/>
        </authorList>
    </citation>
    <scope>NUCLEOTIDE SEQUENCE [LARGE SCALE GENOMIC DNA]</scope>
    <source>
        <strain evidence="7">KCTC 22437</strain>
    </source>
</reference>
<feature type="transmembrane region" description="Helical" evidence="4">
    <location>
        <begin position="171"/>
        <end position="191"/>
    </location>
</feature>
<feature type="transmembrane region" description="Helical" evidence="4">
    <location>
        <begin position="227"/>
        <end position="248"/>
    </location>
</feature>
<keyword evidence="1 4" id="KW-0812">Transmembrane</keyword>
<dbReference type="CDD" id="cd17324">
    <property type="entry name" value="MFS_NepI_like"/>
    <property type="match status" value="1"/>
</dbReference>
<feature type="transmembrane region" description="Helical" evidence="4">
    <location>
        <begin position="345"/>
        <end position="364"/>
    </location>
</feature>
<dbReference type="Pfam" id="PF07690">
    <property type="entry name" value="MFS_1"/>
    <property type="match status" value="1"/>
</dbReference>
<dbReference type="PROSITE" id="PS50850">
    <property type="entry name" value="MFS"/>
    <property type="match status" value="1"/>
</dbReference>
<evidence type="ECO:0000256" key="3">
    <source>
        <dbReference type="ARBA" id="ARBA00023136"/>
    </source>
</evidence>
<dbReference type="InterPro" id="IPR036259">
    <property type="entry name" value="MFS_trans_sf"/>
</dbReference>
<dbReference type="EMBL" id="JBHUPD010000002">
    <property type="protein sequence ID" value="MFD2873455.1"/>
    <property type="molecule type" value="Genomic_DNA"/>
</dbReference>
<evidence type="ECO:0000256" key="2">
    <source>
        <dbReference type="ARBA" id="ARBA00022989"/>
    </source>
</evidence>
<evidence type="ECO:0000256" key="4">
    <source>
        <dbReference type="SAM" id="Phobius"/>
    </source>
</evidence>
<sequence length="404" mass="44301">MSMTKATPKQHPHLTNTTLWVMTIATGLVVANLYYNQPLLVDIERTFKVNSAKAGQVSVFTQVGYALGMFFIIPLADMFKRKRLMLIDFAFMVASLLLAATAQNITILIIASLLTGASSMIPQLLIPMAAHLAHPSERGKKIGVVMSGLLIGILLSRTFSGIVAAHFGWRAMFYIAAGLMLVMWALIYFLLPEVEPDYKGTYKNLMLSLVYLVRDEPKLRLAAIRGALCFACFSAFWSTLTFLLAQNFHMGSDIAGLFGLVGAFGALAVGAMGRLSDRMDPYHLSTFTLVLVIISFIIFQFSANSMAGLIIGVVLMDMGVQATHISNQAIIFAIKPEARNRINTIYMVTYFVGGALGTFVATQLWHLYQWTGVCILGVVVSAMATILHLANRKKIQNQPTVVQS</sequence>